<name>I2GSP3_9BACT</name>
<dbReference type="eggNOG" id="COG2318">
    <property type="taxonomic scope" value="Bacteria"/>
</dbReference>
<dbReference type="InterPro" id="IPR007837">
    <property type="entry name" value="DinB"/>
</dbReference>
<dbReference type="Gene3D" id="1.20.120.450">
    <property type="entry name" value="dinb family like domain"/>
    <property type="match status" value="1"/>
</dbReference>
<organism evidence="4 5">
    <name type="scientific">Fibrisoma limi BUZ 3</name>
    <dbReference type="NCBI Taxonomy" id="1185876"/>
    <lineage>
        <taxon>Bacteria</taxon>
        <taxon>Pseudomonadati</taxon>
        <taxon>Bacteroidota</taxon>
        <taxon>Cytophagia</taxon>
        <taxon>Cytophagales</taxon>
        <taxon>Spirosomataceae</taxon>
        <taxon>Fibrisoma</taxon>
    </lineage>
</organism>
<gene>
    <name evidence="4" type="ORF">BN8_06312</name>
</gene>
<evidence type="ECO:0000313" key="5">
    <source>
        <dbReference type="Proteomes" id="UP000009309"/>
    </source>
</evidence>
<reference evidence="4 5" key="1">
    <citation type="journal article" date="2012" name="J. Bacteriol.">
        <title>Genome Sequence of the Filamentous Bacterium Fibrisoma limi BUZ 3T.</title>
        <authorList>
            <person name="Filippini M."/>
            <person name="Qi W."/>
            <person name="Jaenicke S."/>
            <person name="Goesmann A."/>
            <person name="Smits T.H."/>
            <person name="Bagheri H.C."/>
        </authorList>
    </citation>
    <scope>NUCLEOTIDE SEQUENCE [LARGE SCALE GENOMIC DNA]</scope>
    <source>
        <strain evidence="5">BUZ 3T</strain>
    </source>
</reference>
<dbReference type="EMBL" id="CAIT01000010">
    <property type="protein sequence ID" value="CCH56922.1"/>
    <property type="molecule type" value="Genomic_DNA"/>
</dbReference>
<keyword evidence="5" id="KW-1185">Reference proteome</keyword>
<protein>
    <submittedName>
        <fullName evidence="4">DinB family protein</fullName>
    </submittedName>
</protein>
<evidence type="ECO:0000256" key="1">
    <source>
        <dbReference type="ARBA" id="ARBA00008635"/>
    </source>
</evidence>
<dbReference type="AlphaFoldDB" id="I2GSP3"/>
<dbReference type="STRING" id="1185876.BN8_06312"/>
<sequence>MMLLRSMKIRLWVTLILFVWVLPLQAQPASYKSEMIEKWKNAGTYTLDVAKLMPDSSYSFKPVAEEMSFTEQLLHSASNMLWLSSTYLTKQTSPFDYKSLPQRTSQPKAAIIPVLEQSLHYAQTAIEQLPDAELDQKVTFFAGPKTKRQIINLMQDHLTHHRAQLIVYLRLKGITPPKYIGW</sequence>
<accession>I2GSP3</accession>
<proteinExistence type="inferred from homology"/>
<dbReference type="InterPro" id="IPR034660">
    <property type="entry name" value="DinB/YfiT-like"/>
</dbReference>
<feature type="binding site" evidence="3">
    <location>
        <position position="75"/>
    </location>
    <ligand>
        <name>a divalent metal cation</name>
        <dbReference type="ChEBI" id="CHEBI:60240"/>
    </ligand>
</feature>
<evidence type="ECO:0000256" key="3">
    <source>
        <dbReference type="PIRSR" id="PIRSR607837-1"/>
    </source>
</evidence>
<keyword evidence="2 3" id="KW-0479">Metal-binding</keyword>
<comment type="caution">
    <text evidence="4">The sequence shown here is derived from an EMBL/GenBank/DDBJ whole genome shotgun (WGS) entry which is preliminary data.</text>
</comment>
<feature type="binding site" evidence="3">
    <location>
        <position position="161"/>
    </location>
    <ligand>
        <name>a divalent metal cation</name>
        <dbReference type="ChEBI" id="CHEBI:60240"/>
    </ligand>
</feature>
<dbReference type="GO" id="GO:0046872">
    <property type="term" value="F:metal ion binding"/>
    <property type="evidence" value="ECO:0007669"/>
    <property type="project" value="UniProtKB-KW"/>
</dbReference>
<comment type="similarity">
    <text evidence="1">Belongs to the DinB family.</text>
</comment>
<feature type="binding site" evidence="3">
    <location>
        <position position="157"/>
    </location>
    <ligand>
        <name>a divalent metal cation</name>
        <dbReference type="ChEBI" id="CHEBI:60240"/>
    </ligand>
</feature>
<dbReference type="Proteomes" id="UP000009309">
    <property type="component" value="Unassembled WGS sequence"/>
</dbReference>
<dbReference type="SUPFAM" id="SSF109854">
    <property type="entry name" value="DinB/YfiT-like putative metalloenzymes"/>
    <property type="match status" value="1"/>
</dbReference>
<evidence type="ECO:0000256" key="2">
    <source>
        <dbReference type="ARBA" id="ARBA00022723"/>
    </source>
</evidence>
<evidence type="ECO:0000313" key="4">
    <source>
        <dbReference type="EMBL" id="CCH56922.1"/>
    </source>
</evidence>
<dbReference type="Pfam" id="PF05163">
    <property type="entry name" value="DinB"/>
    <property type="match status" value="1"/>
</dbReference>